<comment type="subcellular location">
    <subcellularLocation>
        <location evidence="1">Cell outer membrane</location>
    </subcellularLocation>
</comment>
<feature type="chain" id="PRO_5046560497" evidence="9">
    <location>
        <begin position="23"/>
        <end position="493"/>
    </location>
</feature>
<evidence type="ECO:0000256" key="4">
    <source>
        <dbReference type="ARBA" id="ARBA00022452"/>
    </source>
</evidence>
<dbReference type="Pfam" id="PF02321">
    <property type="entry name" value="OEP"/>
    <property type="match status" value="2"/>
</dbReference>
<evidence type="ECO:0000256" key="2">
    <source>
        <dbReference type="ARBA" id="ARBA00007613"/>
    </source>
</evidence>
<evidence type="ECO:0000256" key="6">
    <source>
        <dbReference type="ARBA" id="ARBA00023136"/>
    </source>
</evidence>
<dbReference type="InterPro" id="IPR003423">
    <property type="entry name" value="OMP_efflux"/>
</dbReference>
<evidence type="ECO:0000256" key="1">
    <source>
        <dbReference type="ARBA" id="ARBA00004442"/>
    </source>
</evidence>
<gene>
    <name evidence="10" type="ORF">E1163_12035</name>
</gene>
<dbReference type="RefSeq" id="WP_155172005.1">
    <property type="nucleotide sequence ID" value="NZ_BAAAFL010000053.1"/>
</dbReference>
<keyword evidence="9" id="KW-0732">Signal</keyword>
<evidence type="ECO:0000256" key="7">
    <source>
        <dbReference type="ARBA" id="ARBA00023237"/>
    </source>
</evidence>
<dbReference type="Proteomes" id="UP000798808">
    <property type="component" value="Unassembled WGS sequence"/>
</dbReference>
<protein>
    <submittedName>
        <fullName evidence="10">TolC family protein</fullName>
    </submittedName>
</protein>
<evidence type="ECO:0000313" key="10">
    <source>
        <dbReference type="EMBL" id="MTI25675.1"/>
    </source>
</evidence>
<comment type="caution">
    <text evidence="10">The sequence shown here is derived from an EMBL/GenBank/DDBJ whole genome shotgun (WGS) entry which is preliminary data.</text>
</comment>
<organism evidence="10 11">
    <name type="scientific">Fulvivirga kasyanovii</name>
    <dbReference type="NCBI Taxonomy" id="396812"/>
    <lineage>
        <taxon>Bacteria</taxon>
        <taxon>Pseudomonadati</taxon>
        <taxon>Bacteroidota</taxon>
        <taxon>Cytophagia</taxon>
        <taxon>Cytophagales</taxon>
        <taxon>Fulvivirgaceae</taxon>
        <taxon>Fulvivirga</taxon>
    </lineage>
</organism>
<dbReference type="PANTHER" id="PTHR30026:SF20">
    <property type="entry name" value="OUTER MEMBRANE PROTEIN TOLC"/>
    <property type="match status" value="1"/>
</dbReference>
<feature type="signal peptide" evidence="9">
    <location>
        <begin position="1"/>
        <end position="22"/>
    </location>
</feature>
<name>A0ABW9RP37_9BACT</name>
<evidence type="ECO:0000313" key="11">
    <source>
        <dbReference type="Proteomes" id="UP000798808"/>
    </source>
</evidence>
<evidence type="ECO:0000256" key="9">
    <source>
        <dbReference type="SAM" id="SignalP"/>
    </source>
</evidence>
<comment type="similarity">
    <text evidence="2">Belongs to the outer membrane factor (OMF) (TC 1.B.17) family.</text>
</comment>
<keyword evidence="11" id="KW-1185">Reference proteome</keyword>
<keyword evidence="8" id="KW-0175">Coiled coil</keyword>
<evidence type="ECO:0000256" key="8">
    <source>
        <dbReference type="SAM" id="Coils"/>
    </source>
</evidence>
<keyword evidence="4" id="KW-1134">Transmembrane beta strand</keyword>
<dbReference type="PANTHER" id="PTHR30026">
    <property type="entry name" value="OUTER MEMBRANE PROTEIN TOLC"/>
    <property type="match status" value="1"/>
</dbReference>
<evidence type="ECO:0000256" key="3">
    <source>
        <dbReference type="ARBA" id="ARBA00022448"/>
    </source>
</evidence>
<dbReference type="Gene3D" id="1.20.1600.10">
    <property type="entry name" value="Outer membrane efflux proteins (OEP)"/>
    <property type="match status" value="1"/>
</dbReference>
<dbReference type="EMBL" id="SMLW01000532">
    <property type="protein sequence ID" value="MTI25675.1"/>
    <property type="molecule type" value="Genomic_DNA"/>
</dbReference>
<dbReference type="SUPFAM" id="SSF56954">
    <property type="entry name" value="Outer membrane efflux proteins (OEP)"/>
    <property type="match status" value="1"/>
</dbReference>
<keyword evidence="5" id="KW-0812">Transmembrane</keyword>
<keyword evidence="3" id="KW-0813">Transport</keyword>
<evidence type="ECO:0000256" key="5">
    <source>
        <dbReference type="ARBA" id="ARBA00022692"/>
    </source>
</evidence>
<keyword evidence="6" id="KW-0472">Membrane</keyword>
<sequence>MMKRKAVKVLIVSLLCSFGAFAQDKSEWTLQECIDYALENNLDVKRSELNVESQDINYSQARLSRLPDANANGSYSYSWGRSIDPTTNLFVDNQRIASANGSLTSSVVLFNGMRINNSIKQNRLSYESSQMDLAASKNSVILNVITFYTNVLFARELLENARTQLSSTEQQVELTQKQVDVGALPRSNLLDLQAQKATNELNVVNRENDYLMAKIQLKQVLQLPPESEIDIVVPELEVESEPVMELSAIEIYNIALSAMPEVKSAELNTESSDIGVEVARGNLYPTLSLQGGFTTRYSDASQIPTATEPVFINNPTNPNGNQVQLYQSVTFSNGTDLQTVNVPASSPTGYETIDFDTQINDNLSKYVSLGVSIPIFNGFSARAGIQRAKITHQQAEINEKDVKYQLWRTIEQSYNDVTAAIKSYNASKTQVEAREESFRVMKQRYDIGAVNFTDYQIAENDLFQAKSDLLRAKYDYIFKLKVLDFYQGKPLDF</sequence>
<keyword evidence="7" id="KW-0998">Cell outer membrane</keyword>
<accession>A0ABW9RP37</accession>
<feature type="coiled-coil region" evidence="8">
    <location>
        <begin position="151"/>
        <end position="178"/>
    </location>
</feature>
<reference evidence="10 11" key="1">
    <citation type="submission" date="2019-02" db="EMBL/GenBank/DDBJ databases">
        <authorList>
            <person name="Goldberg S.R."/>
            <person name="Haltli B.A."/>
            <person name="Correa H."/>
            <person name="Russell K.G."/>
        </authorList>
    </citation>
    <scope>NUCLEOTIDE SEQUENCE [LARGE SCALE GENOMIC DNA]</scope>
    <source>
        <strain evidence="10 11">JCM 16186</strain>
    </source>
</reference>
<proteinExistence type="inferred from homology"/>
<dbReference type="InterPro" id="IPR051906">
    <property type="entry name" value="TolC-like"/>
</dbReference>